<feature type="domain" description="AGC-kinase C-terminal" evidence="11">
    <location>
        <begin position="465"/>
        <end position="539"/>
    </location>
</feature>
<dbReference type="PROSITE" id="PS00107">
    <property type="entry name" value="PROTEIN_KINASE_ATP"/>
    <property type="match status" value="1"/>
</dbReference>
<dbReference type="PANTHER" id="PTHR24351">
    <property type="entry name" value="RIBOSOMAL PROTEIN S6 KINASE"/>
    <property type="match status" value="1"/>
</dbReference>
<dbReference type="InterPro" id="IPR000719">
    <property type="entry name" value="Prot_kinase_dom"/>
</dbReference>
<feature type="domain" description="PX" evidence="10">
    <location>
        <begin position="72"/>
        <end position="184"/>
    </location>
</feature>
<dbReference type="InterPro" id="IPR017892">
    <property type="entry name" value="Pkinase_C"/>
</dbReference>
<dbReference type="SUPFAM" id="SSF56112">
    <property type="entry name" value="Protein kinase-like (PK-like)"/>
    <property type="match status" value="1"/>
</dbReference>
<evidence type="ECO:0000256" key="1">
    <source>
        <dbReference type="ARBA" id="ARBA00009903"/>
    </source>
</evidence>
<dbReference type="GO" id="GO:0005524">
    <property type="term" value="F:ATP binding"/>
    <property type="evidence" value="ECO:0007669"/>
    <property type="project" value="UniProtKB-UniRule"/>
</dbReference>
<feature type="domain" description="Protein kinase" evidence="9">
    <location>
        <begin position="210"/>
        <end position="464"/>
    </location>
</feature>
<keyword evidence="6" id="KW-0418">Kinase</keyword>
<dbReference type="EMBL" id="JAPXFL010000005">
    <property type="protein sequence ID" value="KAK9506233.1"/>
    <property type="molecule type" value="Genomic_DNA"/>
</dbReference>
<sequence>MSDKKRISLRSSLIQSTKNSVRPWLFAANLLKMFSFTLSFKSFFKKCLFLISSLFCTKSRVGVVMASEECGLKSIDAKVQKSETWIETKKFTVYKVTVETPQECWFVFRRYNEFYKLHDSLKKQVPNFQLKLPGKKIFGNNLHPEFIATRRHGLDVFIQQLVADPKLMALQEVKQFLKLDERQVNLEKTEEAEKVDLGPSERIYARPSDFEFLSVIGKGSFGKVFLAMHLTDKKYYAVKVLSKKLIMKRNEVRHIMSERNVLLKNLDHPFLVGLKFSFQTFDNLYLVLDYVNGGELYYHLQREIRFPEARAKFYAAEITCALGHLHSLGVIYRDLKPENILVDSDGHIMLTDFGLSKESDKTDTLCGTPQYLAPEVIRKEAYDRSVDWWCLGVLLYEMLYGLTPFYTTNTAEMYNRILHKGVKMRPGVSHQARSIMYQLLEKDSRKRLGSGDGDSDDIKNHPFFSDISWTKVKRKELDVAFKPDLSGPLDLRYIDPTFTQEPVESTTPESLTDFSVSIYEEGDMFADFSYAGSINTLHI</sequence>
<dbReference type="GO" id="GO:0035091">
    <property type="term" value="F:phosphatidylinositol binding"/>
    <property type="evidence" value="ECO:0007669"/>
    <property type="project" value="InterPro"/>
</dbReference>
<dbReference type="GO" id="GO:0004674">
    <property type="term" value="F:protein serine/threonine kinase activity"/>
    <property type="evidence" value="ECO:0007669"/>
    <property type="project" value="UniProtKB-KW"/>
</dbReference>
<evidence type="ECO:0000313" key="13">
    <source>
        <dbReference type="Proteomes" id="UP001461498"/>
    </source>
</evidence>
<name>A0AAW1D5J3_9HEMI</name>
<keyword evidence="13" id="KW-1185">Reference proteome</keyword>
<proteinExistence type="inferred from homology"/>
<organism evidence="12 13">
    <name type="scientific">Rhynocoris fuscipes</name>
    <dbReference type="NCBI Taxonomy" id="488301"/>
    <lineage>
        <taxon>Eukaryota</taxon>
        <taxon>Metazoa</taxon>
        <taxon>Ecdysozoa</taxon>
        <taxon>Arthropoda</taxon>
        <taxon>Hexapoda</taxon>
        <taxon>Insecta</taxon>
        <taxon>Pterygota</taxon>
        <taxon>Neoptera</taxon>
        <taxon>Paraneoptera</taxon>
        <taxon>Hemiptera</taxon>
        <taxon>Heteroptera</taxon>
        <taxon>Panheteroptera</taxon>
        <taxon>Cimicomorpha</taxon>
        <taxon>Reduviidae</taxon>
        <taxon>Harpactorinae</taxon>
        <taxon>Harpactorini</taxon>
        <taxon>Rhynocoris</taxon>
    </lineage>
</organism>
<comment type="caution">
    <text evidence="12">The sequence shown here is derived from an EMBL/GenBank/DDBJ whole genome shotgun (WGS) entry which is preliminary data.</text>
</comment>
<dbReference type="PROSITE" id="PS00108">
    <property type="entry name" value="PROTEIN_KINASE_ST"/>
    <property type="match status" value="1"/>
</dbReference>
<dbReference type="Pfam" id="PF00787">
    <property type="entry name" value="PX"/>
    <property type="match status" value="1"/>
</dbReference>
<evidence type="ECO:0000259" key="11">
    <source>
        <dbReference type="PROSITE" id="PS51285"/>
    </source>
</evidence>
<dbReference type="InterPro" id="IPR008271">
    <property type="entry name" value="Ser/Thr_kinase_AS"/>
</dbReference>
<evidence type="ECO:0000256" key="3">
    <source>
        <dbReference type="ARBA" id="ARBA00022553"/>
    </source>
</evidence>
<dbReference type="Gene3D" id="3.30.200.20">
    <property type="entry name" value="Phosphorylase Kinase, domain 1"/>
    <property type="match status" value="1"/>
</dbReference>
<dbReference type="InterPro" id="IPR000961">
    <property type="entry name" value="AGC-kinase_C"/>
</dbReference>
<dbReference type="Proteomes" id="UP001461498">
    <property type="component" value="Unassembled WGS sequence"/>
</dbReference>
<feature type="binding site" evidence="8">
    <location>
        <position position="248"/>
    </location>
    <ligand>
        <name>ATP</name>
        <dbReference type="ChEBI" id="CHEBI:30616"/>
    </ligand>
</feature>
<accession>A0AAW1D5J3</accession>
<evidence type="ECO:0000256" key="2">
    <source>
        <dbReference type="ARBA" id="ARBA00022527"/>
    </source>
</evidence>
<dbReference type="FunFam" id="3.30.200.20:FF:000103">
    <property type="entry name" value="Protein kinase C"/>
    <property type="match status" value="1"/>
</dbReference>
<evidence type="ECO:0000256" key="7">
    <source>
        <dbReference type="ARBA" id="ARBA00022840"/>
    </source>
</evidence>
<reference evidence="12 13" key="1">
    <citation type="submission" date="2022-12" db="EMBL/GenBank/DDBJ databases">
        <title>Chromosome-level genome assembly of true bugs.</title>
        <authorList>
            <person name="Ma L."/>
            <person name="Li H."/>
        </authorList>
    </citation>
    <scope>NUCLEOTIDE SEQUENCE [LARGE SCALE GENOMIC DNA]</scope>
    <source>
        <strain evidence="12">Lab_2022b</strain>
    </source>
</reference>
<keyword evidence="3" id="KW-0597">Phosphoprotein</keyword>
<evidence type="ECO:0000256" key="8">
    <source>
        <dbReference type="PROSITE-ProRule" id="PRU10141"/>
    </source>
</evidence>
<evidence type="ECO:0000256" key="4">
    <source>
        <dbReference type="ARBA" id="ARBA00022679"/>
    </source>
</evidence>
<evidence type="ECO:0000313" key="12">
    <source>
        <dbReference type="EMBL" id="KAK9506233.1"/>
    </source>
</evidence>
<gene>
    <name evidence="12" type="ORF">O3M35_008205</name>
</gene>
<dbReference type="InterPro" id="IPR017441">
    <property type="entry name" value="Protein_kinase_ATP_BS"/>
</dbReference>
<keyword evidence="7 8" id="KW-0067">ATP-binding</keyword>
<dbReference type="InterPro" id="IPR001683">
    <property type="entry name" value="PX_dom"/>
</dbReference>
<dbReference type="SUPFAM" id="SSF64268">
    <property type="entry name" value="PX domain"/>
    <property type="match status" value="1"/>
</dbReference>
<dbReference type="Gene3D" id="1.10.510.10">
    <property type="entry name" value="Transferase(Phosphotransferase) domain 1"/>
    <property type="match status" value="1"/>
</dbReference>
<evidence type="ECO:0000256" key="6">
    <source>
        <dbReference type="ARBA" id="ARBA00022777"/>
    </source>
</evidence>
<dbReference type="PROSITE" id="PS50195">
    <property type="entry name" value="PX"/>
    <property type="match status" value="1"/>
</dbReference>
<comment type="similarity">
    <text evidence="1">Belongs to the protein kinase superfamily. AGC Ser/Thr protein kinase family.</text>
</comment>
<protein>
    <submittedName>
        <fullName evidence="12">Uncharacterized protein</fullName>
    </submittedName>
</protein>
<dbReference type="Gene3D" id="3.30.1520.10">
    <property type="entry name" value="Phox-like domain"/>
    <property type="match status" value="1"/>
</dbReference>
<dbReference type="FunFam" id="1.10.510.10:FF:000008">
    <property type="entry name" value="Non-specific serine/threonine protein kinase"/>
    <property type="match status" value="1"/>
</dbReference>
<keyword evidence="5 8" id="KW-0547">Nucleotide-binding</keyword>
<dbReference type="SMART" id="SM00312">
    <property type="entry name" value="PX"/>
    <property type="match status" value="1"/>
</dbReference>
<evidence type="ECO:0000259" key="9">
    <source>
        <dbReference type="PROSITE" id="PS50011"/>
    </source>
</evidence>
<evidence type="ECO:0000256" key="5">
    <source>
        <dbReference type="ARBA" id="ARBA00022741"/>
    </source>
</evidence>
<dbReference type="InterPro" id="IPR036871">
    <property type="entry name" value="PX_dom_sf"/>
</dbReference>
<dbReference type="PROSITE" id="PS50011">
    <property type="entry name" value="PROTEIN_KINASE_DOM"/>
    <property type="match status" value="1"/>
</dbReference>
<dbReference type="SMART" id="SM00220">
    <property type="entry name" value="S_TKc"/>
    <property type="match status" value="1"/>
</dbReference>
<evidence type="ECO:0000259" key="10">
    <source>
        <dbReference type="PROSITE" id="PS50195"/>
    </source>
</evidence>
<dbReference type="PROSITE" id="PS51285">
    <property type="entry name" value="AGC_KINASE_CTER"/>
    <property type="match status" value="1"/>
</dbReference>
<dbReference type="AlphaFoldDB" id="A0AAW1D5J3"/>
<keyword evidence="4" id="KW-0808">Transferase</keyword>
<dbReference type="Pfam" id="PF00433">
    <property type="entry name" value="Pkinase_C"/>
    <property type="match status" value="1"/>
</dbReference>
<dbReference type="Pfam" id="PF00069">
    <property type="entry name" value="Pkinase"/>
    <property type="match status" value="1"/>
</dbReference>
<dbReference type="InterPro" id="IPR011009">
    <property type="entry name" value="Kinase-like_dom_sf"/>
</dbReference>
<dbReference type="SMART" id="SM00133">
    <property type="entry name" value="S_TK_X"/>
    <property type="match status" value="1"/>
</dbReference>
<keyword evidence="2" id="KW-0723">Serine/threonine-protein kinase</keyword>